<feature type="signal peptide" evidence="1">
    <location>
        <begin position="1"/>
        <end position="20"/>
    </location>
</feature>
<proteinExistence type="predicted"/>
<gene>
    <name evidence="2" type="ORF">TTHERM_00548360</name>
</gene>
<dbReference type="PANTHER" id="PTHR46967:SF2">
    <property type="entry name" value="SUSHI, VON WILLEBRAND FACTOR TYPE A, EGF AND PENTRAXIN DOMAIN-CONTAINING PROTEIN 1-LIKE"/>
    <property type="match status" value="1"/>
</dbReference>
<evidence type="ECO:0000313" key="2">
    <source>
        <dbReference type="EMBL" id="EAR86089.1"/>
    </source>
</evidence>
<feature type="chain" id="PRO_5003712514" description="GCC2 and GCC3 family protein" evidence="1">
    <location>
        <begin position="21"/>
        <end position="545"/>
    </location>
</feature>
<name>I7MH54_TETTS</name>
<dbReference type="HOGENOM" id="CLU_500142_0_0_1"/>
<dbReference type="Proteomes" id="UP000009168">
    <property type="component" value="Unassembled WGS sequence"/>
</dbReference>
<organism evidence="2 3">
    <name type="scientific">Tetrahymena thermophila (strain SB210)</name>
    <dbReference type="NCBI Taxonomy" id="312017"/>
    <lineage>
        <taxon>Eukaryota</taxon>
        <taxon>Sar</taxon>
        <taxon>Alveolata</taxon>
        <taxon>Ciliophora</taxon>
        <taxon>Intramacronucleata</taxon>
        <taxon>Oligohymenophorea</taxon>
        <taxon>Hymenostomatida</taxon>
        <taxon>Tetrahymenina</taxon>
        <taxon>Tetrahymenidae</taxon>
        <taxon>Tetrahymena</taxon>
    </lineage>
</organism>
<accession>I7MH54</accession>
<dbReference type="KEGG" id="tet:TTHERM_00548360"/>
<protein>
    <recommendedName>
        <fullName evidence="4">GCC2 and GCC3 family protein</fullName>
    </recommendedName>
</protein>
<dbReference type="AlphaFoldDB" id="I7MH54"/>
<keyword evidence="1" id="KW-0732">Signal</keyword>
<keyword evidence="3" id="KW-1185">Reference proteome</keyword>
<dbReference type="GeneID" id="7822806"/>
<dbReference type="EMBL" id="GG662864">
    <property type="protein sequence ID" value="EAR86089.1"/>
    <property type="molecule type" value="Genomic_DNA"/>
</dbReference>
<evidence type="ECO:0000256" key="1">
    <source>
        <dbReference type="SAM" id="SignalP"/>
    </source>
</evidence>
<dbReference type="SMART" id="SM01411">
    <property type="entry name" value="Ephrin_rec_like"/>
    <property type="match status" value="5"/>
</dbReference>
<sequence>MYSKVFCLILAFALLQIAYTADCELCTFSINGKDDKGPCTKCDEGTCTPRKGTIGTSQLACSIKKCQAGQFSQTGYDSDEEGKGCTNCRDGTYSLEGSTECNLIPCGYGYYSETGYYNKNKGFKRELCEKCPVYRTTSKENTIGYQDEEGEDTIHTICDLQLEECPEGTYSGTGYDSDGKGSGCQKCEPGTHSNKGEMGCFLKVCGIGTYSKNGYDNGFIIGKCRKCPLDKSTDKEMTIGDSDKACNLQLKVCPEGTFSTTGYDGNIKGKECMKCRSGTYSELGSKYCLLKPCDYGYYSRTGYFNVQQDFDCTKCPPDKTTREQKTKGEDEKVCDVQRQFCPQDKYSGSGYDSDGKGKGNGCSDCEPGTHSLVGSTRCDIKYCGYGYYNINGYYYISKETECQQCPIGKSTPQENTQGIDDKVCSVQSNKCPEGKWSNTGYDYDGKGKGCEECDGGTYSTEGSTSCDLRPCAQQFYSETGYYNINSKEKCKACPQNTYTNVHINKSLDDSICIPYQSSIFESERYASNSIIIKTTLSFVLLVALF</sequence>
<evidence type="ECO:0000313" key="3">
    <source>
        <dbReference type="Proteomes" id="UP000009168"/>
    </source>
</evidence>
<dbReference type="InParanoid" id="I7MH54"/>
<evidence type="ECO:0008006" key="4">
    <source>
        <dbReference type="Google" id="ProtNLM"/>
    </source>
</evidence>
<reference evidence="3" key="1">
    <citation type="journal article" date="2006" name="PLoS Biol.">
        <title>Macronuclear genome sequence of the ciliate Tetrahymena thermophila, a model eukaryote.</title>
        <authorList>
            <person name="Eisen J.A."/>
            <person name="Coyne R.S."/>
            <person name="Wu M."/>
            <person name="Wu D."/>
            <person name="Thiagarajan M."/>
            <person name="Wortman J.R."/>
            <person name="Badger J.H."/>
            <person name="Ren Q."/>
            <person name="Amedeo P."/>
            <person name="Jones K.M."/>
            <person name="Tallon L.J."/>
            <person name="Delcher A.L."/>
            <person name="Salzberg S.L."/>
            <person name="Silva J.C."/>
            <person name="Haas B.J."/>
            <person name="Majoros W.H."/>
            <person name="Farzad M."/>
            <person name="Carlton J.M."/>
            <person name="Smith R.K. Jr."/>
            <person name="Garg J."/>
            <person name="Pearlman R.E."/>
            <person name="Karrer K.M."/>
            <person name="Sun L."/>
            <person name="Manning G."/>
            <person name="Elde N.C."/>
            <person name="Turkewitz A.P."/>
            <person name="Asai D.J."/>
            <person name="Wilkes D.E."/>
            <person name="Wang Y."/>
            <person name="Cai H."/>
            <person name="Collins K."/>
            <person name="Stewart B.A."/>
            <person name="Lee S.R."/>
            <person name="Wilamowska K."/>
            <person name="Weinberg Z."/>
            <person name="Ruzzo W.L."/>
            <person name="Wloga D."/>
            <person name="Gaertig J."/>
            <person name="Frankel J."/>
            <person name="Tsao C.-C."/>
            <person name="Gorovsky M.A."/>
            <person name="Keeling P.J."/>
            <person name="Waller R.F."/>
            <person name="Patron N.J."/>
            <person name="Cherry J.M."/>
            <person name="Stover N.A."/>
            <person name="Krieger C.J."/>
            <person name="del Toro C."/>
            <person name="Ryder H.F."/>
            <person name="Williamson S.C."/>
            <person name="Barbeau R.A."/>
            <person name="Hamilton E.P."/>
            <person name="Orias E."/>
        </authorList>
    </citation>
    <scope>NUCLEOTIDE SEQUENCE [LARGE SCALE GENOMIC DNA]</scope>
    <source>
        <strain evidence="3">SB210</strain>
    </source>
</reference>
<dbReference type="RefSeq" id="XP_976684.1">
    <property type="nucleotide sequence ID" value="XM_971591.1"/>
</dbReference>
<dbReference type="PANTHER" id="PTHR46967">
    <property type="entry name" value="INSULIN-LIKE GROWTH FACTOR BINDING PROTEIN,N-TERMINAL"/>
    <property type="match status" value="1"/>
</dbReference>